<evidence type="ECO:0000313" key="2">
    <source>
        <dbReference type="Proteomes" id="UP000639403"/>
    </source>
</evidence>
<dbReference type="GO" id="GO:0005737">
    <property type="term" value="C:cytoplasm"/>
    <property type="evidence" value="ECO:0007669"/>
    <property type="project" value="TreeGrafter"/>
</dbReference>
<gene>
    <name evidence="1" type="ORF">IEO21_03686</name>
</gene>
<dbReference type="AlphaFoldDB" id="A0A8H7P5B4"/>
<comment type="caution">
    <text evidence="1">The sequence shown here is derived from an EMBL/GenBank/DDBJ whole genome shotgun (WGS) entry which is preliminary data.</text>
</comment>
<accession>A0A8H7P5B4</accession>
<organism evidence="1 2">
    <name type="scientific">Rhodonia placenta</name>
    <dbReference type="NCBI Taxonomy" id="104341"/>
    <lineage>
        <taxon>Eukaryota</taxon>
        <taxon>Fungi</taxon>
        <taxon>Dikarya</taxon>
        <taxon>Basidiomycota</taxon>
        <taxon>Agaricomycotina</taxon>
        <taxon>Agaricomycetes</taxon>
        <taxon>Polyporales</taxon>
        <taxon>Adustoporiaceae</taxon>
        <taxon>Rhodonia</taxon>
    </lineage>
</organism>
<sequence>MDDVLEDTAALFGDVLDDDGTIHYGPLVLTVAPKANTLLADHLFSPSLLLAERIERGLIPLSGQSIVELGAGCALPSLLSSTLSPPPSLVVITDYPDATILGNLAKNVERNEQAISDGCRVLYRGYEWGQDVAPLLALLPAGHDGFDAVVLSDLLHFDRAHDALLASLAGLLRRAPRARTYVAAGTYTPPHVCDRFLQIAEAVGLVWEERPPDGAWKGALPVAGGGLDIEQLAIRKGMCRSWVARWSEAALASNRYCAPWDDVRESGLELSLSLPRGRAI</sequence>
<dbReference type="GO" id="GO:0008757">
    <property type="term" value="F:S-adenosylmethionine-dependent methyltransferase activity"/>
    <property type="evidence" value="ECO:0007669"/>
    <property type="project" value="UniProtKB-ARBA"/>
</dbReference>
<dbReference type="InterPro" id="IPR029063">
    <property type="entry name" value="SAM-dependent_MTases_sf"/>
</dbReference>
<dbReference type="InterPro" id="IPR019410">
    <property type="entry name" value="Methyltransf_16"/>
</dbReference>
<proteinExistence type="predicted"/>
<protein>
    <submittedName>
        <fullName evidence="1">Uncharacterized protein</fullName>
    </submittedName>
</protein>
<reference evidence="1" key="2">
    <citation type="journal article" name="Front. Microbiol.">
        <title>Degradative Capacity of Two Strains of Rhodonia placenta: From Phenotype to Genotype.</title>
        <authorList>
            <person name="Kolle M."/>
            <person name="Horta M.A.C."/>
            <person name="Nowrousian M."/>
            <person name="Ohm R.A."/>
            <person name="Benz J.P."/>
            <person name="Pilgard A."/>
        </authorList>
    </citation>
    <scope>NUCLEOTIDE SEQUENCE</scope>
    <source>
        <strain evidence="1">FPRL280</strain>
    </source>
</reference>
<dbReference type="PANTHER" id="PTHR14614:SF10">
    <property type="entry name" value="PROTEIN N-TERMINAL AND LYSINE N-METHYLTRANSFERASE EFM7"/>
    <property type="match status" value="1"/>
</dbReference>
<dbReference type="PANTHER" id="PTHR14614">
    <property type="entry name" value="HEPATOCELLULAR CARCINOMA-ASSOCIATED ANTIGEN"/>
    <property type="match status" value="1"/>
</dbReference>
<dbReference type="SUPFAM" id="SSF53335">
    <property type="entry name" value="S-adenosyl-L-methionine-dependent methyltransferases"/>
    <property type="match status" value="1"/>
</dbReference>
<reference evidence="1" key="1">
    <citation type="submission" date="2020-11" db="EMBL/GenBank/DDBJ databases">
        <authorList>
            <person name="Koelle M."/>
            <person name="Horta M.A.C."/>
            <person name="Nowrousian M."/>
            <person name="Ohm R.A."/>
            <person name="Benz P."/>
            <person name="Pilgard A."/>
        </authorList>
    </citation>
    <scope>NUCLEOTIDE SEQUENCE</scope>
    <source>
        <strain evidence="1">FPRL280</strain>
    </source>
</reference>
<dbReference type="Gene3D" id="3.40.50.150">
    <property type="entry name" value="Vaccinia Virus protein VP39"/>
    <property type="match status" value="1"/>
</dbReference>
<dbReference type="Pfam" id="PF10294">
    <property type="entry name" value="Methyltransf_16"/>
    <property type="match status" value="1"/>
</dbReference>
<dbReference type="EMBL" id="JADOXO010000048">
    <property type="protein sequence ID" value="KAF9817012.1"/>
    <property type="molecule type" value="Genomic_DNA"/>
</dbReference>
<name>A0A8H7P5B4_9APHY</name>
<evidence type="ECO:0000313" key="1">
    <source>
        <dbReference type="EMBL" id="KAF9817012.1"/>
    </source>
</evidence>
<dbReference type="Proteomes" id="UP000639403">
    <property type="component" value="Unassembled WGS sequence"/>
</dbReference>